<keyword evidence="4" id="KW-0539">Nucleus</keyword>
<dbReference type="PANTHER" id="PTHR46196">
    <property type="entry name" value="TRANSCRIPTION FACTOR BHLH155-LIKE ISOFORM X1-RELATED"/>
    <property type="match status" value="1"/>
</dbReference>
<dbReference type="InterPro" id="IPR011598">
    <property type="entry name" value="bHLH_dom"/>
</dbReference>
<name>A0ABS8SA15_DATST</name>
<dbReference type="InterPro" id="IPR025610">
    <property type="entry name" value="MYC/MYB_N"/>
</dbReference>
<dbReference type="Pfam" id="PF23176">
    <property type="entry name" value="bHLH_LHW"/>
    <property type="match status" value="1"/>
</dbReference>
<gene>
    <name evidence="7" type="ORF">HAX54_029128</name>
</gene>
<comment type="caution">
    <text evidence="7">The sequence shown here is derived from an EMBL/GenBank/DDBJ whole genome shotgun (WGS) entry which is preliminary data.</text>
</comment>
<dbReference type="Pfam" id="PF14215">
    <property type="entry name" value="bHLH-MYC_N"/>
    <property type="match status" value="1"/>
</dbReference>
<comment type="subcellular location">
    <subcellularLocation>
        <location evidence="1">Nucleus</location>
    </subcellularLocation>
</comment>
<keyword evidence="3" id="KW-0804">Transcription</keyword>
<evidence type="ECO:0000259" key="6">
    <source>
        <dbReference type="Pfam" id="PF23176"/>
    </source>
</evidence>
<evidence type="ECO:0000256" key="3">
    <source>
        <dbReference type="ARBA" id="ARBA00023163"/>
    </source>
</evidence>
<organism evidence="7 8">
    <name type="scientific">Datura stramonium</name>
    <name type="common">Jimsonweed</name>
    <name type="synonym">Common thornapple</name>
    <dbReference type="NCBI Taxonomy" id="4076"/>
    <lineage>
        <taxon>Eukaryota</taxon>
        <taxon>Viridiplantae</taxon>
        <taxon>Streptophyta</taxon>
        <taxon>Embryophyta</taxon>
        <taxon>Tracheophyta</taxon>
        <taxon>Spermatophyta</taxon>
        <taxon>Magnoliopsida</taxon>
        <taxon>eudicotyledons</taxon>
        <taxon>Gunneridae</taxon>
        <taxon>Pentapetalae</taxon>
        <taxon>asterids</taxon>
        <taxon>lamiids</taxon>
        <taxon>Solanales</taxon>
        <taxon>Solanaceae</taxon>
        <taxon>Solanoideae</taxon>
        <taxon>Datureae</taxon>
        <taxon>Datura</taxon>
    </lineage>
</organism>
<proteinExistence type="predicted"/>
<evidence type="ECO:0000313" key="7">
    <source>
        <dbReference type="EMBL" id="MCD7455675.1"/>
    </source>
</evidence>
<dbReference type="PANTHER" id="PTHR46196:SF1">
    <property type="entry name" value="TRANSCRIPTION FACTOR EMB1444-RELATED"/>
    <property type="match status" value="1"/>
</dbReference>
<keyword evidence="8" id="KW-1185">Reference proteome</keyword>
<evidence type="ECO:0000256" key="1">
    <source>
        <dbReference type="ARBA" id="ARBA00004123"/>
    </source>
</evidence>
<evidence type="ECO:0000259" key="5">
    <source>
        <dbReference type="Pfam" id="PF14215"/>
    </source>
</evidence>
<protein>
    <recommendedName>
        <fullName evidence="9">Transcription factor MYC/MYB N-terminal domain-containing protein</fullName>
    </recommendedName>
</protein>
<feature type="domain" description="Transcription factor MYC/MYB N-terminal" evidence="5">
    <location>
        <begin position="5"/>
        <end position="163"/>
    </location>
</feature>
<reference evidence="7 8" key="1">
    <citation type="journal article" date="2021" name="BMC Genomics">
        <title>Datura genome reveals duplications of psychoactive alkaloid biosynthetic genes and high mutation rate following tissue culture.</title>
        <authorList>
            <person name="Rajewski A."/>
            <person name="Carter-House D."/>
            <person name="Stajich J."/>
            <person name="Litt A."/>
        </authorList>
    </citation>
    <scope>NUCLEOTIDE SEQUENCE [LARGE SCALE GENOMIC DNA]</scope>
    <source>
        <strain evidence="7">AR-01</strain>
    </source>
</reference>
<accession>A0ABS8SA15</accession>
<dbReference type="InterPro" id="IPR043561">
    <property type="entry name" value="LHW-like"/>
</dbReference>
<feature type="domain" description="BHLH" evidence="6">
    <location>
        <begin position="547"/>
        <end position="604"/>
    </location>
</feature>
<evidence type="ECO:0000256" key="2">
    <source>
        <dbReference type="ARBA" id="ARBA00023015"/>
    </source>
</evidence>
<dbReference type="EMBL" id="JACEIK010000360">
    <property type="protein sequence ID" value="MCD7455675.1"/>
    <property type="molecule type" value="Genomic_DNA"/>
</dbReference>
<evidence type="ECO:0000313" key="8">
    <source>
        <dbReference type="Proteomes" id="UP000823775"/>
    </source>
</evidence>
<dbReference type="Proteomes" id="UP000823775">
    <property type="component" value="Unassembled WGS sequence"/>
</dbReference>
<sequence>MASQLQQALRSLCCNTPWKYAVFWKLTHRARMMLTWEDAYYDNDGFLEKKSSGITAGNLHNGHYSNNHLGVAVAKMSYHVYSLGEGIVGQVAITGKHLWLSADKGTAITCLLPEHCDGWQAQFSAGIKTIVVAAVAPHGVVQLGSLDSIPEDLRVVKHIRDVFSELQELMASCLQSSTQNSMENSCLSEISTRNSGSEVFLDCINNLGRSVCEDGRNMWSPLYPSVQKSVNHSCIFLQPGSDPKKILEVVKNQGLNETSDDSGNLLPPSCESSIIKHQEEGQMWAETDPKFEGQTSNLRVAGKGSVDKTEPTFRKDASMGSVSYDAEQVTECPQPNRNNLASEAYNDRNGMLVLSDLPNAYPVKCAETNLGFETECNYAMHTPFRFCAGYELYEALGPAFQKGNSSKDCEAGKQEEMAVEMLEGIGTSSLLMSNTGNEHLLEAVIANVNRHDNDCSSVKSFCKSVDSLLTTELTAEPCSSDIGTISSTGYSFDRETLSSFNSSGTCSIWSSRGFSSTSCSRGSGHVERPLEPIKMHKKRARPGESCRPRPRDRQLIQDRIKELRELVPNGSKYRLTSRTDNQTHALHAKKHMPFMQHKHVDALATAQFQLMVAYLFRSESWLAGKSIFSAYSRSLRTSRSEKSSNHIIYRGMGKGGLVNKESGICGSSSHEVGSSWAVEVGNNQKVCPMRVENLGMNGQMLVEIFEDGSHFLDIAEAIRSLGLTILKGLAEAYGERTRMCFVVEGQNDRTLHRMDVLWSLMQLLQAKIYV</sequence>
<evidence type="ECO:0008006" key="9">
    <source>
        <dbReference type="Google" id="ProtNLM"/>
    </source>
</evidence>
<evidence type="ECO:0000256" key="4">
    <source>
        <dbReference type="ARBA" id="ARBA00023242"/>
    </source>
</evidence>
<keyword evidence="2" id="KW-0805">Transcription regulation</keyword>